<feature type="compositionally biased region" description="Polar residues" evidence="1">
    <location>
        <begin position="119"/>
        <end position="141"/>
    </location>
</feature>
<name>A0A1D3D6J2_9EIME</name>
<evidence type="ECO:0000313" key="3">
    <source>
        <dbReference type="EMBL" id="OEH79072.1"/>
    </source>
</evidence>
<proteinExistence type="predicted"/>
<evidence type="ECO:0000256" key="1">
    <source>
        <dbReference type="SAM" id="MobiDB-lite"/>
    </source>
</evidence>
<dbReference type="SMART" id="SM00457">
    <property type="entry name" value="MACPF"/>
    <property type="match status" value="1"/>
</dbReference>
<dbReference type="VEuPathDB" id="ToxoDB:LOC34622212"/>
<protein>
    <submittedName>
        <fullName evidence="3">Membrane-attack complex perforin domain-containing protein</fullName>
    </submittedName>
</protein>
<feature type="compositionally biased region" description="Polar residues" evidence="1">
    <location>
        <begin position="59"/>
        <end position="74"/>
    </location>
</feature>
<feature type="region of interest" description="Disordered" evidence="1">
    <location>
        <begin position="244"/>
        <end position="274"/>
    </location>
</feature>
<dbReference type="VEuPathDB" id="ToxoDB:cyc_05935"/>
<dbReference type="InterPro" id="IPR020864">
    <property type="entry name" value="MACPF"/>
</dbReference>
<dbReference type="Pfam" id="PF01823">
    <property type="entry name" value="MACPF"/>
    <property type="match status" value="1"/>
</dbReference>
<feature type="region of interest" description="Disordered" evidence="1">
    <location>
        <begin position="1"/>
        <end position="76"/>
    </location>
</feature>
<dbReference type="EMBL" id="JROU02000519">
    <property type="protein sequence ID" value="OEH79072.1"/>
    <property type="molecule type" value="Genomic_DNA"/>
</dbReference>
<dbReference type="InParanoid" id="A0A1D3D6J2"/>
<gene>
    <name evidence="3" type="ORF">cyc_05935</name>
</gene>
<dbReference type="AlphaFoldDB" id="A0A1D3D6J2"/>
<feature type="compositionally biased region" description="Basic and acidic residues" evidence="1">
    <location>
        <begin position="164"/>
        <end position="174"/>
    </location>
</feature>
<comment type="caution">
    <text evidence="3">The sequence shown here is derived from an EMBL/GenBank/DDBJ whole genome shotgun (WGS) entry which is preliminary data.</text>
</comment>
<evidence type="ECO:0000313" key="4">
    <source>
        <dbReference type="Proteomes" id="UP000095192"/>
    </source>
</evidence>
<feature type="domain" description="MACPF" evidence="2">
    <location>
        <begin position="318"/>
        <end position="671"/>
    </location>
</feature>
<evidence type="ECO:0000259" key="2">
    <source>
        <dbReference type="PROSITE" id="PS51412"/>
    </source>
</evidence>
<feature type="region of interest" description="Disordered" evidence="1">
    <location>
        <begin position="95"/>
        <end position="175"/>
    </location>
</feature>
<keyword evidence="4" id="KW-1185">Reference proteome</keyword>
<sequence>MLVPKPLRLQPTRIAARPFVDSTSLTRPDLHALGKERRKSLIGKVGGASPKKKARENSRLANQNSASSVSSKTKGATFDAGTARLEELYSALDGPLATSKGKSRATDPASIDQLKDKTTSSPKVSHKSQQSEMTPSASAKSVQLRVKKRKPTFKAKTATADVSGKSKAEADPFKGMENVEEPVTETRKRRSLEQTQLAASDATLGGRFAGGLVGTIGYEDGLAGAGITGLHTLSGGAAQEGDGNDTLFTLSHSTTGESSTNESSTSDKWIPDPNDTDWENQPSEEENLLAMQAARDLAARREERRRTELQVYQQETEEEDVYKRATEVSPGFNYLGIGYDAIKGNPLGDPNLMGDPGLRSPIIRFYFQPDAEGVSSDLSELQPRGAYSRPFVACKQSENLTEVATISDYVKELETDAALAGGDAVGLNSFSASAAYTELAKKAVKKKTRTFLLKTYCLRYEAGLAQTDSFNWNYTMAFDDAVDGLPEVFDGSNNTGCTPTLWRENTHDSLCNSTNVRRWMDFIDQFGTHYIVRLFAGGKLTHQITMSNSDIAKMNSSGVNIKSALKATFGVGGAAGSASVARDSEQKEQMKRFNYETETLIMGGRVPSDVSDPDSMADWSDSVEELPMPVKITLQPLGNLLPDKKKEGFEKAYRFYAEAIGMSKSDISALGGGKAQSVGEALRSGTQMMYAGDPPGYIMCPLHERIMLGFALQLNFYEINGIKKRAAMKSCAPGRDKCDGLERPAEEGDDARIYALCGSEPIAGLEQVVAQNAMRAVAVCPEGSVILSGFGLSLTGGRAGAAQTLLVPCRAVEALSDSGMRDKTLGHELRLLGLNSCTALGPMGTEQNLVWIACVDEKTPGLQLIVNEGTNVNAIATNNLEQDGQVSVECPSPLGIALDNEVKCSQTGKGISEAFFYRKKDTHSLLAYITCAEVSNALDKTTTAEQKEIT</sequence>
<reference evidence="3 4" key="1">
    <citation type="journal article" date="2016" name="BMC Genomics">
        <title>Comparative genomics reveals Cyclospora cayetanensis possesses coccidia-like metabolism and invasion components but unique surface antigens.</title>
        <authorList>
            <person name="Liu S."/>
            <person name="Wang L."/>
            <person name="Zheng H."/>
            <person name="Xu Z."/>
            <person name="Roellig D.M."/>
            <person name="Li N."/>
            <person name="Frace M.A."/>
            <person name="Tang K."/>
            <person name="Arrowood M.J."/>
            <person name="Moss D.M."/>
            <person name="Zhang L."/>
            <person name="Feng Y."/>
            <person name="Xiao L."/>
        </authorList>
    </citation>
    <scope>NUCLEOTIDE SEQUENCE [LARGE SCALE GENOMIC DNA]</scope>
    <source>
        <strain evidence="3 4">CHN_HEN01</strain>
    </source>
</reference>
<dbReference type="PROSITE" id="PS51412">
    <property type="entry name" value="MACPF_2"/>
    <property type="match status" value="1"/>
</dbReference>
<dbReference type="Proteomes" id="UP000095192">
    <property type="component" value="Unassembled WGS sequence"/>
</dbReference>
<feature type="compositionally biased region" description="Low complexity" evidence="1">
    <location>
        <begin position="251"/>
        <end position="266"/>
    </location>
</feature>
<organism evidence="3 4">
    <name type="scientific">Cyclospora cayetanensis</name>
    <dbReference type="NCBI Taxonomy" id="88456"/>
    <lineage>
        <taxon>Eukaryota</taxon>
        <taxon>Sar</taxon>
        <taxon>Alveolata</taxon>
        <taxon>Apicomplexa</taxon>
        <taxon>Conoidasida</taxon>
        <taxon>Coccidia</taxon>
        <taxon>Eucoccidiorida</taxon>
        <taxon>Eimeriorina</taxon>
        <taxon>Eimeriidae</taxon>
        <taxon>Cyclospora</taxon>
    </lineage>
</organism>
<accession>A0A1D3D6J2</accession>